<dbReference type="Gene3D" id="3.30.300.30">
    <property type="match status" value="1"/>
</dbReference>
<keyword evidence="13" id="KW-0445">Lipid transport</keyword>
<protein>
    <recommendedName>
        <fullName evidence="18">Very long-chain fatty acid transport protein</fullName>
    </recommendedName>
    <alternativeName>
        <fullName evidence="19">Very-long-chain acyl-CoA synthetase</fullName>
    </alternativeName>
</protein>
<feature type="domain" description="AMP-dependent synthetase/ligase" evidence="20">
    <location>
        <begin position="56"/>
        <end position="434"/>
    </location>
</feature>
<evidence type="ECO:0000256" key="9">
    <source>
        <dbReference type="ARBA" id="ARBA00022692"/>
    </source>
</evidence>
<evidence type="ECO:0000256" key="7">
    <source>
        <dbReference type="ARBA" id="ARBA00022598"/>
    </source>
</evidence>
<name>W9X359_9EURO</name>
<evidence type="ECO:0000256" key="3">
    <source>
        <dbReference type="ARBA" id="ARBA00004651"/>
    </source>
</evidence>
<evidence type="ECO:0000256" key="15">
    <source>
        <dbReference type="ARBA" id="ARBA00023140"/>
    </source>
</evidence>
<dbReference type="GO" id="GO:0005324">
    <property type="term" value="F:long-chain fatty acid transmembrane transporter activity"/>
    <property type="evidence" value="ECO:0007669"/>
    <property type="project" value="TreeGrafter"/>
</dbReference>
<comment type="function">
    <text evidence="17">Acyl-CoA synthetase required for both the import of long chain fatty acids (LCFAs) (C14-C18) and the activation very long chain fatty acids (VLCFAs) (C20-C26) by esterification of the fatty acids into metabolically active CoA-thioesters for subsequent degradation or incorporation into phospholipids. The transport and fatty acyl-CoA synthetase activities are genetically separable and are thus independent activities. Esterifies VLCFAs in the peroxisome matrix. The VLCFAs are actively transported into peroxisomes by a PXA1-PXA2 heterodimeric transporter in the peroxisomal membrane.</text>
</comment>
<comment type="similarity">
    <text evidence="4">Belongs to the ATP-dependent AMP-binding enzyme family.</text>
</comment>
<proteinExistence type="inferred from homology"/>
<keyword evidence="14" id="KW-0472">Membrane</keyword>
<dbReference type="GO" id="GO:0044539">
    <property type="term" value="P:long-chain fatty acid import into cell"/>
    <property type="evidence" value="ECO:0007669"/>
    <property type="project" value="TreeGrafter"/>
</dbReference>
<dbReference type="eggNOG" id="KOG1179">
    <property type="taxonomic scope" value="Eukaryota"/>
</dbReference>
<evidence type="ECO:0000256" key="4">
    <source>
        <dbReference type="ARBA" id="ARBA00006432"/>
    </source>
</evidence>
<evidence type="ECO:0000256" key="6">
    <source>
        <dbReference type="ARBA" id="ARBA00022475"/>
    </source>
</evidence>
<evidence type="ECO:0000256" key="12">
    <source>
        <dbReference type="ARBA" id="ARBA00022989"/>
    </source>
</evidence>
<dbReference type="GO" id="GO:0005778">
    <property type="term" value="C:peroxisomal membrane"/>
    <property type="evidence" value="ECO:0007669"/>
    <property type="project" value="UniProtKB-SubCell"/>
</dbReference>
<dbReference type="InterPro" id="IPR020845">
    <property type="entry name" value="AMP-binding_CS"/>
</dbReference>
<keyword evidence="8" id="KW-0551">Lipid droplet</keyword>
<dbReference type="FunFam" id="3.30.300.30:FF:000002">
    <property type="entry name" value="Long-chain fatty acid transport protein 1"/>
    <property type="match status" value="1"/>
</dbReference>
<keyword evidence="7" id="KW-0436">Ligase</keyword>
<comment type="caution">
    <text evidence="22">The sequence shown here is derived from an EMBL/GenBank/DDBJ whole genome shotgun (WGS) entry which is preliminary data.</text>
</comment>
<dbReference type="PANTHER" id="PTHR43107:SF6">
    <property type="entry name" value="ACYL-COA SYNTHETASE FAMILY PROTEIN (CEFD1), PUTATIVE (AFU_ORTHOLOGUE AFUA_6G03630)-RELATED"/>
    <property type="match status" value="1"/>
</dbReference>
<dbReference type="EMBL" id="AMGX01000002">
    <property type="protein sequence ID" value="EXJ74648.1"/>
    <property type="molecule type" value="Genomic_DNA"/>
</dbReference>
<evidence type="ECO:0000256" key="17">
    <source>
        <dbReference type="ARBA" id="ARBA00060276"/>
    </source>
</evidence>
<keyword evidence="10" id="KW-0547">Nucleotide-binding</keyword>
<dbReference type="OrthoDB" id="10253869at2759"/>
<dbReference type="HOGENOM" id="CLU_000022_46_3_1"/>
<evidence type="ECO:0000256" key="5">
    <source>
        <dbReference type="ARBA" id="ARBA00022448"/>
    </source>
</evidence>
<accession>W9X359</accession>
<evidence type="ECO:0000256" key="8">
    <source>
        <dbReference type="ARBA" id="ARBA00022677"/>
    </source>
</evidence>
<dbReference type="Pfam" id="PF00501">
    <property type="entry name" value="AMP-binding"/>
    <property type="match status" value="1"/>
</dbReference>
<dbReference type="PROSITE" id="PS00455">
    <property type="entry name" value="AMP_BINDING"/>
    <property type="match status" value="1"/>
</dbReference>
<reference evidence="22 23" key="1">
    <citation type="submission" date="2013-03" db="EMBL/GenBank/DDBJ databases">
        <title>The Genome Sequence of Cladophialophora psammophila CBS 110553.</title>
        <authorList>
            <consortium name="The Broad Institute Genomics Platform"/>
            <person name="Cuomo C."/>
            <person name="de Hoog S."/>
            <person name="Gorbushina A."/>
            <person name="Walker B."/>
            <person name="Young S.K."/>
            <person name="Zeng Q."/>
            <person name="Gargeya S."/>
            <person name="Fitzgerald M."/>
            <person name="Haas B."/>
            <person name="Abouelleil A."/>
            <person name="Allen A.W."/>
            <person name="Alvarado L."/>
            <person name="Arachchi H.M."/>
            <person name="Berlin A.M."/>
            <person name="Chapman S.B."/>
            <person name="Gainer-Dewar J."/>
            <person name="Goldberg J."/>
            <person name="Griggs A."/>
            <person name="Gujja S."/>
            <person name="Hansen M."/>
            <person name="Howarth C."/>
            <person name="Imamovic A."/>
            <person name="Ireland A."/>
            <person name="Larimer J."/>
            <person name="McCowan C."/>
            <person name="Murphy C."/>
            <person name="Pearson M."/>
            <person name="Poon T.W."/>
            <person name="Priest M."/>
            <person name="Roberts A."/>
            <person name="Saif S."/>
            <person name="Shea T."/>
            <person name="Sisk P."/>
            <person name="Sykes S."/>
            <person name="Wortman J."/>
            <person name="Nusbaum C."/>
            <person name="Birren B."/>
        </authorList>
    </citation>
    <scope>NUCLEOTIDE SEQUENCE [LARGE SCALE GENOMIC DNA]</scope>
    <source>
        <strain evidence="22 23">CBS 110553</strain>
    </source>
</reference>
<evidence type="ECO:0000259" key="21">
    <source>
        <dbReference type="Pfam" id="PF13193"/>
    </source>
</evidence>
<evidence type="ECO:0000313" key="23">
    <source>
        <dbReference type="Proteomes" id="UP000019471"/>
    </source>
</evidence>
<sequence length="620" mass="69476">MEQILVGAAATGLLGMYFNAKTQLSEDLRLLSATNKVSRAMANAEKLGKMSLFHVLEDNVRRTPSAPFLFYAENGHSETYQETYHNVCRMASFFVSKGVQSRDIVAVAYTNKPAFIHIWLSLNALGAVPAFVNYNLSGDPLLHCLKVSKASLFIVDDDLVHNVYPSKNKIDEMGFDTVFFDDRQLEAIGRLESKRPDCDNLKNNFATTSCIFYTSGTTGFPKPAPFALWRWYGAGIATGTYLKMTPRDRFYTCMPLYHGTGSSCFIMCIFQGACFCLGHKFSVSRFWDEVRRSKATFINYVGETLRYLMTAPPSPKDRDHLVHTAYGNGLRPDVWEAFRDRFGIANILEFYGASEAMATMLNYNRGSLGVGSIGRYGLLQRFLTRKDLLAIRVDNATEQEIRNPKTGFCEVVGTDEPGELLMRIPDPILFAGYYNNPAASKKKTIENVLKKGDLYFRSGDLMRYDSDGWWYFVDRLGDTFRWRSENVSTTEVAGALSLYPAVADVAVYGVSLPRHDGRAGCAAIVTQTDTGLDMAALACFAKHSLPKYAVPLFLRLMEELPKTENNKPVKVQLKKEGVEPGKVNQLHTIYWLKGGVTAGNEYVRFTEADWKDLESGIVKL</sequence>
<dbReference type="InterPro" id="IPR000873">
    <property type="entry name" value="AMP-dep_synth/lig_dom"/>
</dbReference>
<dbReference type="InterPro" id="IPR025110">
    <property type="entry name" value="AMP-bd_C"/>
</dbReference>
<dbReference type="GO" id="GO:0004467">
    <property type="term" value="F:long-chain fatty acid-CoA ligase activity"/>
    <property type="evidence" value="ECO:0007669"/>
    <property type="project" value="TreeGrafter"/>
</dbReference>
<keyword evidence="12" id="KW-1133">Transmembrane helix</keyword>
<dbReference type="AlphaFoldDB" id="W9X359"/>
<dbReference type="Gene3D" id="3.40.50.12780">
    <property type="entry name" value="N-terminal domain of ligase-like"/>
    <property type="match status" value="1"/>
</dbReference>
<evidence type="ECO:0000256" key="16">
    <source>
        <dbReference type="ARBA" id="ARBA00051585"/>
    </source>
</evidence>
<dbReference type="GeneID" id="19186077"/>
<evidence type="ECO:0000256" key="10">
    <source>
        <dbReference type="ARBA" id="ARBA00022741"/>
    </source>
</evidence>
<dbReference type="GO" id="GO:0005524">
    <property type="term" value="F:ATP binding"/>
    <property type="evidence" value="ECO:0007669"/>
    <property type="project" value="UniProtKB-KW"/>
</dbReference>
<comment type="subcellular location">
    <subcellularLocation>
        <location evidence="3">Cell membrane</location>
        <topology evidence="3">Multi-pass membrane protein</topology>
    </subcellularLocation>
    <subcellularLocation>
        <location evidence="1">Lipid droplet</location>
    </subcellularLocation>
    <subcellularLocation>
        <location evidence="2">Peroxisome membrane</location>
        <topology evidence="2">Multi-pass membrane protein</topology>
    </subcellularLocation>
</comment>
<evidence type="ECO:0000256" key="1">
    <source>
        <dbReference type="ARBA" id="ARBA00004502"/>
    </source>
</evidence>
<evidence type="ECO:0000256" key="11">
    <source>
        <dbReference type="ARBA" id="ARBA00022840"/>
    </source>
</evidence>
<dbReference type="Proteomes" id="UP000019471">
    <property type="component" value="Unassembled WGS sequence"/>
</dbReference>
<keyword evidence="23" id="KW-1185">Reference proteome</keyword>
<dbReference type="FunFam" id="3.40.50.12780:FF:000019">
    <property type="entry name" value="Long-chain fatty acid transporter"/>
    <property type="match status" value="1"/>
</dbReference>
<organism evidence="22 23">
    <name type="scientific">Cladophialophora psammophila CBS 110553</name>
    <dbReference type="NCBI Taxonomy" id="1182543"/>
    <lineage>
        <taxon>Eukaryota</taxon>
        <taxon>Fungi</taxon>
        <taxon>Dikarya</taxon>
        <taxon>Ascomycota</taxon>
        <taxon>Pezizomycotina</taxon>
        <taxon>Eurotiomycetes</taxon>
        <taxon>Chaetothyriomycetidae</taxon>
        <taxon>Chaetothyriales</taxon>
        <taxon>Herpotrichiellaceae</taxon>
        <taxon>Cladophialophora</taxon>
    </lineage>
</organism>
<keyword evidence="6" id="KW-1003">Cell membrane</keyword>
<comment type="catalytic activity">
    <reaction evidence="16">
        <text>a very long-chain fatty acid + ATP + CoA = a very long-chain fatty acyl-CoA + AMP + diphosphate</text>
        <dbReference type="Rhea" id="RHEA:54536"/>
        <dbReference type="ChEBI" id="CHEBI:30616"/>
        <dbReference type="ChEBI" id="CHEBI:33019"/>
        <dbReference type="ChEBI" id="CHEBI:57287"/>
        <dbReference type="ChEBI" id="CHEBI:58950"/>
        <dbReference type="ChEBI" id="CHEBI:138261"/>
        <dbReference type="ChEBI" id="CHEBI:456215"/>
    </reaction>
</comment>
<evidence type="ECO:0000256" key="18">
    <source>
        <dbReference type="ARBA" id="ARBA00068795"/>
    </source>
</evidence>
<gene>
    <name evidence="22" type="ORF">A1O5_01341</name>
</gene>
<dbReference type="PANTHER" id="PTHR43107">
    <property type="entry name" value="LONG-CHAIN FATTY ACID TRANSPORT PROTEIN"/>
    <property type="match status" value="1"/>
</dbReference>
<dbReference type="SUPFAM" id="SSF56801">
    <property type="entry name" value="Acetyl-CoA synthetase-like"/>
    <property type="match status" value="1"/>
</dbReference>
<dbReference type="InterPro" id="IPR045851">
    <property type="entry name" value="AMP-bd_C_sf"/>
</dbReference>
<dbReference type="InterPro" id="IPR042099">
    <property type="entry name" value="ANL_N_sf"/>
</dbReference>
<evidence type="ECO:0000256" key="2">
    <source>
        <dbReference type="ARBA" id="ARBA00004585"/>
    </source>
</evidence>
<evidence type="ECO:0000313" key="22">
    <source>
        <dbReference type="EMBL" id="EXJ74648.1"/>
    </source>
</evidence>
<dbReference type="STRING" id="1182543.W9X359"/>
<evidence type="ECO:0000256" key="13">
    <source>
        <dbReference type="ARBA" id="ARBA00023055"/>
    </source>
</evidence>
<evidence type="ECO:0000256" key="14">
    <source>
        <dbReference type="ARBA" id="ARBA00023136"/>
    </source>
</evidence>
<keyword evidence="9" id="KW-0812">Transmembrane</keyword>
<keyword evidence="11" id="KW-0067">ATP-binding</keyword>
<dbReference type="Pfam" id="PF13193">
    <property type="entry name" value="AMP-binding_C"/>
    <property type="match status" value="1"/>
</dbReference>
<dbReference type="GO" id="GO:0009898">
    <property type="term" value="C:cytoplasmic side of plasma membrane"/>
    <property type="evidence" value="ECO:0007669"/>
    <property type="project" value="TreeGrafter"/>
</dbReference>
<evidence type="ECO:0000256" key="19">
    <source>
        <dbReference type="ARBA" id="ARBA00078285"/>
    </source>
</evidence>
<dbReference type="GO" id="GO:0005811">
    <property type="term" value="C:lipid droplet"/>
    <property type="evidence" value="ECO:0007669"/>
    <property type="project" value="UniProtKB-SubCell"/>
</dbReference>
<feature type="domain" description="AMP-binding enzyme C-terminal" evidence="21">
    <location>
        <begin position="491"/>
        <end position="567"/>
    </location>
</feature>
<dbReference type="RefSeq" id="XP_007740150.1">
    <property type="nucleotide sequence ID" value="XM_007741960.1"/>
</dbReference>
<keyword evidence="15" id="KW-0576">Peroxisome</keyword>
<keyword evidence="5" id="KW-0813">Transport</keyword>
<evidence type="ECO:0000259" key="20">
    <source>
        <dbReference type="Pfam" id="PF00501"/>
    </source>
</evidence>